<organism evidence="2 3">
    <name type="scientific">Hymenobacter ginsengisoli</name>
    <dbReference type="NCBI Taxonomy" id="1051626"/>
    <lineage>
        <taxon>Bacteria</taxon>
        <taxon>Pseudomonadati</taxon>
        <taxon>Bacteroidota</taxon>
        <taxon>Cytophagia</taxon>
        <taxon>Cytophagales</taxon>
        <taxon>Hymenobacteraceae</taxon>
        <taxon>Hymenobacter</taxon>
    </lineage>
</organism>
<keyword evidence="3" id="KW-1185">Reference proteome</keyword>
<proteinExistence type="predicted"/>
<feature type="transmembrane region" description="Helical" evidence="1">
    <location>
        <begin position="152"/>
        <end position="172"/>
    </location>
</feature>
<reference evidence="3" key="1">
    <citation type="journal article" date="2019" name="Int. J. Syst. Evol. Microbiol.">
        <title>The Global Catalogue of Microorganisms (GCM) 10K type strain sequencing project: providing services to taxonomists for standard genome sequencing and annotation.</title>
        <authorList>
            <consortium name="The Broad Institute Genomics Platform"/>
            <consortium name="The Broad Institute Genome Sequencing Center for Infectious Disease"/>
            <person name="Wu L."/>
            <person name="Ma J."/>
        </authorList>
    </citation>
    <scope>NUCLEOTIDE SEQUENCE [LARGE SCALE GENOMIC DNA]</scope>
    <source>
        <strain evidence="3">JCM 17841</strain>
    </source>
</reference>
<keyword evidence="1" id="KW-0472">Membrane</keyword>
<name>A0ABP8Q6H4_9BACT</name>
<evidence type="ECO:0000313" key="3">
    <source>
        <dbReference type="Proteomes" id="UP001501243"/>
    </source>
</evidence>
<accession>A0ABP8Q6H4</accession>
<sequence>MAWTTASEVNSAQFVASRCKCRLVRTTIGSSISYQLGYAALIAELVKSRLRETELAEKIQGLMQQTHAEHVSIEKQLTNNPSQLGKGAERRNAWTQLASIACELLGCNGILAPTLQVKAIIAKHMTPSAQNTSSSTNNITSDKTITFSLKEFIAICVFLVTLGISIGGYVKVAGEIEKVADKIDSMNKEVTDIKVQNAEIKTLVSEKKQ</sequence>
<evidence type="ECO:0000313" key="2">
    <source>
        <dbReference type="EMBL" id="GAA4498503.1"/>
    </source>
</evidence>
<dbReference type="EMBL" id="BAABGQ010000005">
    <property type="protein sequence ID" value="GAA4498503.1"/>
    <property type="molecule type" value="Genomic_DNA"/>
</dbReference>
<comment type="caution">
    <text evidence="2">The sequence shown here is derived from an EMBL/GenBank/DDBJ whole genome shotgun (WGS) entry which is preliminary data.</text>
</comment>
<evidence type="ECO:0000256" key="1">
    <source>
        <dbReference type="SAM" id="Phobius"/>
    </source>
</evidence>
<keyword evidence="1" id="KW-1133">Transmembrane helix</keyword>
<dbReference type="Proteomes" id="UP001501243">
    <property type="component" value="Unassembled WGS sequence"/>
</dbReference>
<gene>
    <name evidence="2" type="ORF">GCM10023172_15630</name>
</gene>
<protein>
    <submittedName>
        <fullName evidence="2">Uncharacterized protein</fullName>
    </submittedName>
</protein>
<keyword evidence="1" id="KW-0812">Transmembrane</keyword>